<keyword evidence="3" id="KW-1185">Reference proteome</keyword>
<organism evidence="2 3">
    <name type="scientific">Armillaria borealis</name>
    <dbReference type="NCBI Taxonomy" id="47425"/>
    <lineage>
        <taxon>Eukaryota</taxon>
        <taxon>Fungi</taxon>
        <taxon>Dikarya</taxon>
        <taxon>Basidiomycota</taxon>
        <taxon>Agaricomycotina</taxon>
        <taxon>Agaricomycetes</taxon>
        <taxon>Agaricomycetidae</taxon>
        <taxon>Agaricales</taxon>
        <taxon>Marasmiineae</taxon>
        <taxon>Physalacriaceae</taxon>
        <taxon>Armillaria</taxon>
    </lineage>
</organism>
<feature type="chain" id="PRO_5041342917" description="Secreted protein" evidence="1">
    <location>
        <begin position="22"/>
        <end position="110"/>
    </location>
</feature>
<dbReference type="AlphaFoldDB" id="A0AA39K513"/>
<feature type="signal peptide" evidence="1">
    <location>
        <begin position="1"/>
        <end position="21"/>
    </location>
</feature>
<evidence type="ECO:0000256" key="1">
    <source>
        <dbReference type="SAM" id="SignalP"/>
    </source>
</evidence>
<dbReference type="Proteomes" id="UP001175226">
    <property type="component" value="Unassembled WGS sequence"/>
</dbReference>
<comment type="caution">
    <text evidence="2">The sequence shown here is derived from an EMBL/GenBank/DDBJ whole genome shotgun (WGS) entry which is preliminary data.</text>
</comment>
<accession>A0AA39K513</accession>
<gene>
    <name evidence="2" type="ORF">EV421DRAFT_431413</name>
</gene>
<evidence type="ECO:0008006" key="4">
    <source>
        <dbReference type="Google" id="ProtNLM"/>
    </source>
</evidence>
<keyword evidence="1" id="KW-0732">Signal</keyword>
<proteinExistence type="predicted"/>
<evidence type="ECO:0000313" key="2">
    <source>
        <dbReference type="EMBL" id="KAK0454645.1"/>
    </source>
</evidence>
<evidence type="ECO:0000313" key="3">
    <source>
        <dbReference type="Proteomes" id="UP001175226"/>
    </source>
</evidence>
<sequence length="110" mass="12465">MLSLLCFLYVYLLYHHFPCLSVSLYILHLSGGSVIRSYVPSTSANVSTVCELPFYTGGSRSVLNYQNTFNNHITSLRQTAFFQASSSKRRSRCSAFPTLVQCTSYQEMKK</sequence>
<name>A0AA39K513_9AGAR</name>
<dbReference type="EMBL" id="JAUEPT010000002">
    <property type="protein sequence ID" value="KAK0454645.1"/>
    <property type="molecule type" value="Genomic_DNA"/>
</dbReference>
<protein>
    <recommendedName>
        <fullName evidence="4">Secreted protein</fullName>
    </recommendedName>
</protein>
<reference evidence="2" key="1">
    <citation type="submission" date="2023-06" db="EMBL/GenBank/DDBJ databases">
        <authorList>
            <consortium name="Lawrence Berkeley National Laboratory"/>
            <person name="Ahrendt S."/>
            <person name="Sahu N."/>
            <person name="Indic B."/>
            <person name="Wong-Bajracharya J."/>
            <person name="Merenyi Z."/>
            <person name="Ke H.-M."/>
            <person name="Monk M."/>
            <person name="Kocsube S."/>
            <person name="Drula E."/>
            <person name="Lipzen A."/>
            <person name="Balint B."/>
            <person name="Henrissat B."/>
            <person name="Andreopoulos B."/>
            <person name="Martin F.M."/>
            <person name="Harder C.B."/>
            <person name="Rigling D."/>
            <person name="Ford K.L."/>
            <person name="Foster G.D."/>
            <person name="Pangilinan J."/>
            <person name="Papanicolaou A."/>
            <person name="Barry K."/>
            <person name="LaButti K."/>
            <person name="Viragh M."/>
            <person name="Koriabine M."/>
            <person name="Yan M."/>
            <person name="Riley R."/>
            <person name="Champramary S."/>
            <person name="Plett K.L."/>
            <person name="Tsai I.J."/>
            <person name="Slot J."/>
            <person name="Sipos G."/>
            <person name="Plett J."/>
            <person name="Nagy L.G."/>
            <person name="Grigoriev I.V."/>
        </authorList>
    </citation>
    <scope>NUCLEOTIDE SEQUENCE</scope>
    <source>
        <strain evidence="2">FPL87.14</strain>
    </source>
</reference>